<reference evidence="1" key="1">
    <citation type="submission" date="2021-06" db="EMBL/GenBank/DDBJ databases">
        <authorList>
            <person name="Kallberg Y."/>
            <person name="Tangrot J."/>
            <person name="Rosling A."/>
        </authorList>
    </citation>
    <scope>NUCLEOTIDE SEQUENCE</scope>
    <source>
        <strain evidence="1">CL356</strain>
    </source>
</reference>
<name>A0ACA9PRI8_9GLOM</name>
<dbReference type="EMBL" id="CAJVPT010038396">
    <property type="protein sequence ID" value="CAG8720041.1"/>
    <property type="molecule type" value="Genomic_DNA"/>
</dbReference>
<gene>
    <name evidence="1" type="ORF">ACOLOM_LOCUS11091</name>
</gene>
<feature type="non-terminal residue" evidence="1">
    <location>
        <position position="1"/>
    </location>
</feature>
<accession>A0ACA9PRI8</accession>
<keyword evidence="2" id="KW-1185">Reference proteome</keyword>
<sequence>SGDLVCEGMMSFDWPNEFLKRSEYSTISTMLTCYHLKQSVALVIAMGGLYPCPEVIEAILNPEDGQTKHILDIGVDLTPPPVDTGVFPSNLQFEIDDINNGLSHFYDQYDLVHLRCVMGGIKNIDESIVELQKCLKPGGVLLIIEGDMSIFETREIPARLKKLPGDPDVSSVSEDGSWLRRMVLGENWVPIIYYCWDSDSLPQQRRARRNWWVIPPNWPLAEGTDQSKEKALGPISILLGSSTSRRGPPSSVTASETTTIISIPNAPAISWPREEARDELRRREGNIGELPEMVVQKTWRSIQDCENQGTSSQPTSDVVNQSNMTDSPAE</sequence>
<protein>
    <submittedName>
        <fullName evidence="1">13107_t:CDS:1</fullName>
    </submittedName>
</protein>
<proteinExistence type="predicted"/>
<comment type="caution">
    <text evidence="1">The sequence shown here is derived from an EMBL/GenBank/DDBJ whole genome shotgun (WGS) entry which is preliminary data.</text>
</comment>
<evidence type="ECO:0000313" key="1">
    <source>
        <dbReference type="EMBL" id="CAG8720041.1"/>
    </source>
</evidence>
<organism evidence="1 2">
    <name type="scientific">Acaulospora colombiana</name>
    <dbReference type="NCBI Taxonomy" id="27376"/>
    <lineage>
        <taxon>Eukaryota</taxon>
        <taxon>Fungi</taxon>
        <taxon>Fungi incertae sedis</taxon>
        <taxon>Mucoromycota</taxon>
        <taxon>Glomeromycotina</taxon>
        <taxon>Glomeromycetes</taxon>
        <taxon>Diversisporales</taxon>
        <taxon>Acaulosporaceae</taxon>
        <taxon>Acaulospora</taxon>
    </lineage>
</organism>
<dbReference type="Proteomes" id="UP000789525">
    <property type="component" value="Unassembled WGS sequence"/>
</dbReference>
<evidence type="ECO:0000313" key="2">
    <source>
        <dbReference type="Proteomes" id="UP000789525"/>
    </source>
</evidence>